<dbReference type="SUPFAM" id="SSF49879">
    <property type="entry name" value="SMAD/FHA domain"/>
    <property type="match status" value="1"/>
</dbReference>
<feature type="region of interest" description="Disordered" evidence="1">
    <location>
        <begin position="188"/>
        <end position="329"/>
    </location>
</feature>
<dbReference type="PANTHER" id="PTHR37733">
    <property type="entry name" value="SMAD/FHA DOMAIN-CONTAINING PROTEIN"/>
    <property type="match status" value="1"/>
</dbReference>
<dbReference type="AlphaFoldDB" id="A0A7J7HXI3"/>
<protein>
    <recommendedName>
        <fullName evidence="4">FHA domain-containing protein</fullName>
    </recommendedName>
</protein>
<reference evidence="3" key="1">
    <citation type="journal article" date="2020" name="Nat. Commun.">
        <title>Genome assembly of wild tea tree DASZ reveals pedigree and selection history of tea varieties.</title>
        <authorList>
            <person name="Zhang W."/>
            <person name="Zhang Y."/>
            <person name="Qiu H."/>
            <person name="Guo Y."/>
            <person name="Wan H."/>
            <person name="Zhang X."/>
            <person name="Scossa F."/>
            <person name="Alseekh S."/>
            <person name="Zhang Q."/>
            <person name="Wang P."/>
            <person name="Xu L."/>
            <person name="Schmidt M.H."/>
            <person name="Jia X."/>
            <person name="Li D."/>
            <person name="Zhu A."/>
            <person name="Guo F."/>
            <person name="Chen W."/>
            <person name="Ni D."/>
            <person name="Usadel B."/>
            <person name="Fernie A.R."/>
            <person name="Wen W."/>
        </authorList>
    </citation>
    <scope>NUCLEOTIDE SEQUENCE [LARGE SCALE GENOMIC DNA]</scope>
    <source>
        <strain evidence="3">cv. G240</strain>
    </source>
</reference>
<feature type="compositionally biased region" description="Acidic residues" evidence="1">
    <location>
        <begin position="297"/>
        <end position="314"/>
    </location>
</feature>
<accession>A0A7J7HXI3</accession>
<evidence type="ECO:0000313" key="3">
    <source>
        <dbReference type="Proteomes" id="UP000593564"/>
    </source>
</evidence>
<gene>
    <name evidence="2" type="ORF">HYC85_004176</name>
</gene>
<organism evidence="2 3">
    <name type="scientific">Camellia sinensis</name>
    <name type="common">Tea plant</name>
    <name type="synonym">Thea sinensis</name>
    <dbReference type="NCBI Taxonomy" id="4442"/>
    <lineage>
        <taxon>Eukaryota</taxon>
        <taxon>Viridiplantae</taxon>
        <taxon>Streptophyta</taxon>
        <taxon>Embryophyta</taxon>
        <taxon>Tracheophyta</taxon>
        <taxon>Spermatophyta</taxon>
        <taxon>Magnoliopsida</taxon>
        <taxon>eudicotyledons</taxon>
        <taxon>Gunneridae</taxon>
        <taxon>Pentapetalae</taxon>
        <taxon>asterids</taxon>
        <taxon>Ericales</taxon>
        <taxon>Theaceae</taxon>
        <taxon>Camellia</taxon>
    </lineage>
</organism>
<dbReference type="PANTHER" id="PTHR37733:SF1">
    <property type="entry name" value="SMAD_FHA DOMAIN-CONTAINING PROTEIN"/>
    <property type="match status" value="1"/>
</dbReference>
<dbReference type="Proteomes" id="UP000593564">
    <property type="component" value="Unassembled WGS sequence"/>
</dbReference>
<dbReference type="CDD" id="cd22671">
    <property type="entry name" value="FHA_APTX-like"/>
    <property type="match status" value="1"/>
</dbReference>
<dbReference type="Gene3D" id="2.60.200.20">
    <property type="match status" value="1"/>
</dbReference>
<feature type="compositionally biased region" description="Acidic residues" evidence="1">
    <location>
        <begin position="271"/>
        <end position="282"/>
    </location>
</feature>
<evidence type="ECO:0008006" key="4">
    <source>
        <dbReference type="Google" id="ProtNLM"/>
    </source>
</evidence>
<evidence type="ECO:0000313" key="2">
    <source>
        <dbReference type="EMBL" id="KAF5956951.1"/>
    </source>
</evidence>
<dbReference type="EMBL" id="JACBKZ010000002">
    <property type="protein sequence ID" value="KAF5956951.1"/>
    <property type="molecule type" value="Genomic_DNA"/>
</dbReference>
<dbReference type="InterPro" id="IPR008984">
    <property type="entry name" value="SMAD_FHA_dom_sf"/>
</dbReference>
<evidence type="ECO:0000256" key="1">
    <source>
        <dbReference type="SAM" id="MobiDB-lite"/>
    </source>
</evidence>
<feature type="compositionally biased region" description="Basic and acidic residues" evidence="1">
    <location>
        <begin position="221"/>
        <end position="232"/>
    </location>
</feature>
<reference evidence="2 3" key="2">
    <citation type="submission" date="2020-07" db="EMBL/GenBank/DDBJ databases">
        <title>Genome assembly of wild tea tree DASZ reveals pedigree and selection history of tea varieties.</title>
        <authorList>
            <person name="Zhang W."/>
        </authorList>
    </citation>
    <scope>NUCLEOTIDE SEQUENCE [LARGE SCALE GENOMIC DNA]</scope>
    <source>
        <strain evidence="3">cv. G240</strain>
        <tissue evidence="2">Leaf</tissue>
    </source>
</reference>
<feature type="compositionally biased region" description="Basic residues" evidence="1">
    <location>
        <begin position="233"/>
        <end position="244"/>
    </location>
</feature>
<feature type="compositionally biased region" description="Basic and acidic residues" evidence="1">
    <location>
        <begin position="245"/>
        <end position="258"/>
    </location>
</feature>
<name>A0A7J7HXI3_CAMSI</name>
<proteinExistence type="predicted"/>
<comment type="caution">
    <text evidence="2">The sequence shown here is derived from an EMBL/GenBank/DDBJ whole genome shotgun (WGS) entry which is preliminary data.</text>
</comment>
<keyword evidence="3" id="KW-1185">Reference proteome</keyword>
<sequence length="329" mass="38399">MEIEGEDGSKTKLKQGFKREMGRGLGFTRKDRTVSRRHVWFELQSDNEKQTTHNPNSKSMVYFQVIGKNPIWVYNTSIDEIRVFRRLEGGEMEVGDMFCVSAKQPLWFTLKRFQNESDLKSEFGNENELLQSSCGLTSVDDLEIDSIDVSDIDPVKEFGFLVMGHEFDRYPKQMIRHAKTWEWFLEQPNEDSEDEVSDSKGNKGVRRKRKKSEGNDDDEWRGEREDDKELITKLRKVQRPKYSTRSKDHDKPTKDTRINIHSVQKKTIGANEEDEEEEDDDTLGGFIVKDDDLKKEEEEEEEEEEVDEEDEDYGEGGSKNKHMALFGNS</sequence>